<dbReference type="SUPFAM" id="SSF109854">
    <property type="entry name" value="DinB/YfiT-like putative metalloenzymes"/>
    <property type="match status" value="1"/>
</dbReference>
<gene>
    <name evidence="1" type="ORF">UFOPK3099_00886</name>
</gene>
<evidence type="ECO:0000313" key="1">
    <source>
        <dbReference type="EMBL" id="CAB4813302.1"/>
    </source>
</evidence>
<sequence length="229" mass="25547">MTREVYRALRQTRTGDICGQCDARVSQHSAAGRCGTVSDVNLHAWMMADFTAVRSKLFDTVIRLVPHDRWHEQVDGGGATLAGLLLHITRHQDLAVNAVIRNRPALFLINREPLGLSAAPLSVGLSESEDRQAPASIDARALVEYVTAVFDQTAEWLAHLGDLVLDIEPHTELRLSSHAGLDRDELPWLYSMWEGKQLWWLVQWPVIAHGHAHVGEAISIRNRMGLSPF</sequence>
<reference evidence="1" key="1">
    <citation type="submission" date="2020-05" db="EMBL/GenBank/DDBJ databases">
        <authorList>
            <person name="Chiriac C."/>
            <person name="Salcher M."/>
            <person name="Ghai R."/>
            <person name="Kavagutti S V."/>
        </authorList>
    </citation>
    <scope>NUCLEOTIDE SEQUENCE</scope>
</reference>
<dbReference type="Gene3D" id="1.20.120.450">
    <property type="entry name" value="dinb family like domain"/>
    <property type="match status" value="1"/>
</dbReference>
<accession>A0A6J6YV16</accession>
<dbReference type="AlphaFoldDB" id="A0A6J6YV16"/>
<name>A0A6J6YV16_9ZZZZ</name>
<protein>
    <submittedName>
        <fullName evidence="1">Unannotated protein</fullName>
    </submittedName>
</protein>
<organism evidence="1">
    <name type="scientific">freshwater metagenome</name>
    <dbReference type="NCBI Taxonomy" id="449393"/>
    <lineage>
        <taxon>unclassified sequences</taxon>
        <taxon>metagenomes</taxon>
        <taxon>ecological metagenomes</taxon>
    </lineage>
</organism>
<proteinExistence type="predicted"/>
<dbReference type="EMBL" id="CAFAAV010000052">
    <property type="protein sequence ID" value="CAB4813302.1"/>
    <property type="molecule type" value="Genomic_DNA"/>
</dbReference>
<dbReference type="InterPro" id="IPR034660">
    <property type="entry name" value="DinB/YfiT-like"/>
</dbReference>